<name>A0A8T1GW43_9STRA</name>
<organism evidence="1 2">
    <name type="scientific">Phytophthora cactorum</name>
    <dbReference type="NCBI Taxonomy" id="29920"/>
    <lineage>
        <taxon>Eukaryota</taxon>
        <taxon>Sar</taxon>
        <taxon>Stramenopiles</taxon>
        <taxon>Oomycota</taxon>
        <taxon>Peronosporomycetes</taxon>
        <taxon>Peronosporales</taxon>
        <taxon>Peronosporaceae</taxon>
        <taxon>Phytophthora</taxon>
    </lineage>
</organism>
<protein>
    <submittedName>
        <fullName evidence="1">Uncharacterized protein</fullName>
    </submittedName>
</protein>
<dbReference type="VEuPathDB" id="FungiDB:PC110_g22831"/>
<evidence type="ECO:0000313" key="1">
    <source>
        <dbReference type="EMBL" id="KAG3199640.1"/>
    </source>
</evidence>
<accession>A0A8T1GW43</accession>
<dbReference type="EMBL" id="RCMV01003183">
    <property type="protein sequence ID" value="KAG3199640.1"/>
    <property type="molecule type" value="Genomic_DNA"/>
</dbReference>
<proteinExistence type="predicted"/>
<dbReference type="AlphaFoldDB" id="A0A8T1GW43"/>
<reference evidence="1" key="1">
    <citation type="submission" date="2018-05" db="EMBL/GenBank/DDBJ databases">
        <title>Effector identification in a new, highly contiguous assembly of the strawberry crown rot pathogen Phytophthora cactorum.</title>
        <authorList>
            <person name="Armitage A.D."/>
            <person name="Nellist C.F."/>
            <person name="Bates H."/>
            <person name="Vickerstaff R.J."/>
            <person name="Harrison R.J."/>
        </authorList>
    </citation>
    <scope>NUCLEOTIDE SEQUENCE</scope>
    <source>
        <strain evidence="1">P421</strain>
    </source>
</reference>
<evidence type="ECO:0000313" key="2">
    <source>
        <dbReference type="Proteomes" id="UP000760860"/>
    </source>
</evidence>
<dbReference type="Proteomes" id="UP000760860">
    <property type="component" value="Unassembled WGS sequence"/>
</dbReference>
<comment type="caution">
    <text evidence="1">The sequence shown here is derived from an EMBL/GenBank/DDBJ whole genome shotgun (WGS) entry which is preliminary data.</text>
</comment>
<sequence length="143" mass="15837">MVNTVSWACQGLNFEDSGLYKPSFDQFGDMMVSTYCYSSESSKTKPFRVRHAPDDDNATHFSIAEYGTREDASVSVQGSEYLDGLWVSLLMEKVLLALIKEYVGVAAASAVAVDIAADIHRILLWVQFVEARLAFLILALAFL</sequence>
<gene>
    <name evidence="1" type="ORF">PC129_g24035</name>
</gene>